<keyword evidence="1" id="KW-0812">Transmembrane</keyword>
<gene>
    <name evidence="2" type="ORF">LCGC14_2909710</name>
</gene>
<keyword evidence="1" id="KW-1133">Transmembrane helix</keyword>
<sequence length="58" mass="5699">MGTWIENLRGRSLAARGTILAVVVLALFALVGPVGWAISHTAGVLAAAAAAGLCLVGA</sequence>
<accession>A0A0F8YDW8</accession>
<keyword evidence="1" id="KW-0472">Membrane</keyword>
<name>A0A0F8YDW8_9ZZZZ</name>
<dbReference type="EMBL" id="LAZR01057542">
    <property type="protein sequence ID" value="KKK71860.1"/>
    <property type="molecule type" value="Genomic_DNA"/>
</dbReference>
<feature type="non-terminal residue" evidence="2">
    <location>
        <position position="58"/>
    </location>
</feature>
<feature type="transmembrane region" description="Helical" evidence="1">
    <location>
        <begin position="12"/>
        <end position="31"/>
    </location>
</feature>
<reference evidence="2" key="1">
    <citation type="journal article" date="2015" name="Nature">
        <title>Complex archaea that bridge the gap between prokaryotes and eukaryotes.</title>
        <authorList>
            <person name="Spang A."/>
            <person name="Saw J.H."/>
            <person name="Jorgensen S.L."/>
            <person name="Zaremba-Niedzwiedzka K."/>
            <person name="Martijn J."/>
            <person name="Lind A.E."/>
            <person name="van Eijk R."/>
            <person name="Schleper C."/>
            <person name="Guy L."/>
            <person name="Ettema T.J."/>
        </authorList>
    </citation>
    <scope>NUCLEOTIDE SEQUENCE</scope>
</reference>
<protein>
    <submittedName>
        <fullName evidence="2">Uncharacterized protein</fullName>
    </submittedName>
</protein>
<organism evidence="2">
    <name type="scientific">marine sediment metagenome</name>
    <dbReference type="NCBI Taxonomy" id="412755"/>
    <lineage>
        <taxon>unclassified sequences</taxon>
        <taxon>metagenomes</taxon>
        <taxon>ecological metagenomes</taxon>
    </lineage>
</organism>
<evidence type="ECO:0000313" key="2">
    <source>
        <dbReference type="EMBL" id="KKK71860.1"/>
    </source>
</evidence>
<comment type="caution">
    <text evidence="2">The sequence shown here is derived from an EMBL/GenBank/DDBJ whole genome shotgun (WGS) entry which is preliminary data.</text>
</comment>
<evidence type="ECO:0000256" key="1">
    <source>
        <dbReference type="SAM" id="Phobius"/>
    </source>
</evidence>
<dbReference type="AlphaFoldDB" id="A0A0F8YDW8"/>
<proteinExistence type="predicted"/>
<feature type="transmembrane region" description="Helical" evidence="1">
    <location>
        <begin position="37"/>
        <end position="56"/>
    </location>
</feature>